<keyword evidence="2" id="KW-1185">Reference proteome</keyword>
<dbReference type="AlphaFoldDB" id="A0AA39L4Z7"/>
<dbReference type="Proteomes" id="UP001175261">
    <property type="component" value="Unassembled WGS sequence"/>
</dbReference>
<evidence type="ECO:0000313" key="2">
    <source>
        <dbReference type="Proteomes" id="UP001175261"/>
    </source>
</evidence>
<name>A0AA39L4Z7_SARSR</name>
<dbReference type="EMBL" id="JAPDFR010000008">
    <property type="protein sequence ID" value="KAK0384347.1"/>
    <property type="molecule type" value="Genomic_DNA"/>
</dbReference>
<evidence type="ECO:0000313" key="1">
    <source>
        <dbReference type="EMBL" id="KAK0384347.1"/>
    </source>
</evidence>
<organism evidence="1 2">
    <name type="scientific">Sarocladium strictum</name>
    <name type="common">Black bundle disease fungus</name>
    <name type="synonym">Acremonium strictum</name>
    <dbReference type="NCBI Taxonomy" id="5046"/>
    <lineage>
        <taxon>Eukaryota</taxon>
        <taxon>Fungi</taxon>
        <taxon>Dikarya</taxon>
        <taxon>Ascomycota</taxon>
        <taxon>Pezizomycotina</taxon>
        <taxon>Sordariomycetes</taxon>
        <taxon>Hypocreomycetidae</taxon>
        <taxon>Hypocreales</taxon>
        <taxon>Sarocladiaceae</taxon>
        <taxon>Sarocladium</taxon>
    </lineage>
</organism>
<gene>
    <name evidence="1" type="ORF">NLU13_8434</name>
</gene>
<protein>
    <submittedName>
        <fullName evidence="1">Uncharacterized protein</fullName>
    </submittedName>
</protein>
<accession>A0AA39L4Z7</accession>
<sequence length="311" mass="34830">MSRLAPVEKLPLAARKNLRDEWESGKGSLEQTLSEVLGQAWTIDVNPNQLYAYAEDGYAKEQPGSMITQYIQAALDRLRSYVDKHGDVGKKEINDACTAHVLTLDVNLEHDFLYNGCAVTSDGKLAILFNADRIAVNIDDCLEEEKLTKALNNASTTSSSTATISYIARTSIETEWDREAERVNKTFSEILQKDIKLEPGFQQTYDAIKAAKAGSDDGHWETNIGNFTRFYYEALADSLRSQKFDVDDMMREALLEALEKETISFRIVEEGKMKALYNECVFEDGVLYMQTTADRFGTNIGDVANGLVDLL</sequence>
<proteinExistence type="predicted"/>
<comment type="caution">
    <text evidence="1">The sequence shown here is derived from an EMBL/GenBank/DDBJ whole genome shotgun (WGS) entry which is preliminary data.</text>
</comment>
<reference evidence="1" key="1">
    <citation type="submission" date="2022-10" db="EMBL/GenBank/DDBJ databases">
        <title>Determination and structural analysis of whole genome sequence of Sarocladium strictum F4-1.</title>
        <authorList>
            <person name="Hu L."/>
            <person name="Jiang Y."/>
        </authorList>
    </citation>
    <scope>NUCLEOTIDE SEQUENCE</scope>
    <source>
        <strain evidence="1">F4-1</strain>
    </source>
</reference>